<dbReference type="Gene3D" id="3.30.160.60">
    <property type="entry name" value="Classic Zinc Finger"/>
    <property type="match status" value="1"/>
</dbReference>
<keyword evidence="4" id="KW-0233">DNA recombination</keyword>
<organism evidence="6 7">
    <name type="scientific">Escherichia coli O157:H7 (strain EC869)</name>
    <dbReference type="NCBI Taxonomy" id="478008"/>
    <lineage>
        <taxon>Bacteria</taxon>
        <taxon>Pseudomonadati</taxon>
        <taxon>Pseudomonadota</taxon>
        <taxon>Gammaproteobacteria</taxon>
        <taxon>Enterobacterales</taxon>
        <taxon>Enterobacteriaceae</taxon>
        <taxon>Escherichia</taxon>
    </lineage>
</organism>
<gene>
    <name evidence="6" type="ORF">ECH7EC869_0001</name>
</gene>
<dbReference type="GO" id="GO:0006310">
    <property type="term" value="P:DNA recombination"/>
    <property type="evidence" value="ECO:0007669"/>
    <property type="project" value="UniProtKB-KW"/>
</dbReference>
<sequence>MARPRKYKTDVPGLSPYFDKRNNKVYWRYRHPITGKNHGLGSIDQKLAETIAAEANSRLARQQMEQMLSLQEKIISDTGGSSTVTIFLNNYRKIQQERYENGEIKLNTLKQKAAPLRVFDERFGTRPLDAITVKDVVSVLEEYKARGHNRMGQIFRKVLIDVFREAQQTGDVPPGFNPAESAKKPQVRISRQRLTFDEWMMIYNAAEKDGYFLQRGMLLALMTGQRLSDICKMQFSDIRDGYLHVEQQKTGTRIAIPLALRCDKLNLTLDDVVSSCRDCVLSPWLLHHHHAKGTAKRGGMVKPATLTVAFKKARDSVDYNWRANGTPPSFHEQRSLSERLFREQGVDTKILLGHSNQKMTDIYNDARGKEWK</sequence>
<dbReference type="InterPro" id="IPR010998">
    <property type="entry name" value="Integrase_recombinase_N"/>
</dbReference>
<proteinExistence type="inferred from homology"/>
<evidence type="ECO:0000313" key="7">
    <source>
        <dbReference type="Proteomes" id="UP000004641"/>
    </source>
</evidence>
<dbReference type="InterPro" id="IPR013762">
    <property type="entry name" value="Integrase-like_cat_sf"/>
</dbReference>
<dbReference type="SUPFAM" id="SSF56349">
    <property type="entry name" value="DNA breaking-rejoining enzymes"/>
    <property type="match status" value="1"/>
</dbReference>
<dbReference type="Pfam" id="PF09003">
    <property type="entry name" value="Arm-DNA-bind_1"/>
    <property type="match status" value="1"/>
</dbReference>
<comment type="caution">
    <text evidence="6">The sequence shown here is derived from an EMBL/GenBank/DDBJ whole genome shotgun (WGS) entry which is preliminary data.</text>
</comment>
<dbReference type="GO" id="GO:0008907">
    <property type="term" value="F:integrase activity"/>
    <property type="evidence" value="ECO:0007669"/>
    <property type="project" value="InterPro"/>
</dbReference>
<dbReference type="InterPro" id="IPR002104">
    <property type="entry name" value="Integrase_catalytic"/>
</dbReference>
<evidence type="ECO:0000313" key="6">
    <source>
        <dbReference type="EMBL" id="EDU88437.1"/>
    </source>
</evidence>
<evidence type="ECO:0000256" key="2">
    <source>
        <dbReference type="ARBA" id="ARBA00022908"/>
    </source>
</evidence>
<feature type="domain" description="Tyr recombinase" evidence="5">
    <location>
        <begin position="189"/>
        <end position="372"/>
    </location>
</feature>
<dbReference type="AlphaFoldDB" id="A0A0H3PH22"/>
<dbReference type="InterPro" id="IPR011010">
    <property type="entry name" value="DNA_brk_join_enz"/>
</dbReference>
<dbReference type="RefSeq" id="WP_000113672.1">
    <property type="nucleotide sequence ID" value="NZ_ABHU01000045.1"/>
</dbReference>
<accession>A0A0H3PH22</accession>
<evidence type="ECO:0000256" key="4">
    <source>
        <dbReference type="ARBA" id="ARBA00023172"/>
    </source>
</evidence>
<evidence type="ECO:0000256" key="1">
    <source>
        <dbReference type="ARBA" id="ARBA00008857"/>
    </source>
</evidence>
<evidence type="ECO:0000259" key="5">
    <source>
        <dbReference type="PROSITE" id="PS51898"/>
    </source>
</evidence>
<dbReference type="PROSITE" id="PS51898">
    <property type="entry name" value="TYR_RECOMBINASE"/>
    <property type="match status" value="1"/>
</dbReference>
<comment type="similarity">
    <text evidence="1">Belongs to the 'phage' integrase family.</text>
</comment>
<reference evidence="6 7" key="1">
    <citation type="journal article" date="2011" name="Appl. Environ. Microbiol.">
        <title>Genome signatures of Escherichia coli O157:H7 isolates from the bovine host reservoir.</title>
        <authorList>
            <person name="Eppinger M."/>
            <person name="Mammel M.K."/>
            <person name="Leclerc J.E."/>
            <person name="Ravel J."/>
            <person name="Cebula T.A."/>
        </authorList>
    </citation>
    <scope>NUCLEOTIDE SEQUENCE [LARGE SCALE GENOMIC DNA]</scope>
    <source>
        <strain evidence="6 7">EC869</strain>
    </source>
</reference>
<keyword evidence="2" id="KW-0229">DNA integration</keyword>
<dbReference type="EMBL" id="ABHU01000045">
    <property type="protein sequence ID" value="EDU88437.1"/>
    <property type="molecule type" value="Genomic_DNA"/>
</dbReference>
<keyword evidence="3" id="KW-0238">DNA-binding</keyword>
<evidence type="ECO:0000256" key="3">
    <source>
        <dbReference type="ARBA" id="ARBA00023125"/>
    </source>
</evidence>
<dbReference type="Gene3D" id="1.10.150.130">
    <property type="match status" value="1"/>
</dbReference>
<feature type="non-terminal residue" evidence="6">
    <location>
        <position position="372"/>
    </location>
</feature>
<dbReference type="InterPro" id="IPR015094">
    <property type="entry name" value="Integrase_lambda-typ_DNA-bd_N"/>
</dbReference>
<dbReference type="Gene3D" id="1.10.443.10">
    <property type="entry name" value="Intergrase catalytic core"/>
    <property type="match status" value="1"/>
</dbReference>
<name>A0A0H3PH22_ECO5C</name>
<dbReference type="Proteomes" id="UP000004641">
    <property type="component" value="Unassembled WGS sequence"/>
</dbReference>
<dbReference type="GO" id="GO:0003677">
    <property type="term" value="F:DNA binding"/>
    <property type="evidence" value="ECO:0007669"/>
    <property type="project" value="UniProtKB-KW"/>
</dbReference>
<protein>
    <submittedName>
        <fullName evidence="6">Site-specific recombinase, phage integrase family</fullName>
    </submittedName>
</protein>
<dbReference type="Pfam" id="PF00589">
    <property type="entry name" value="Phage_integrase"/>
    <property type="match status" value="1"/>
</dbReference>